<dbReference type="AlphaFoldDB" id="A0AAV4VRS1"/>
<comment type="caution">
    <text evidence="1">The sequence shown here is derived from an EMBL/GenBank/DDBJ whole genome shotgun (WGS) entry which is preliminary data.</text>
</comment>
<keyword evidence="2" id="KW-1185">Reference proteome</keyword>
<organism evidence="1 2">
    <name type="scientific">Caerostris extrusa</name>
    <name type="common">Bark spider</name>
    <name type="synonym">Caerostris bankana</name>
    <dbReference type="NCBI Taxonomy" id="172846"/>
    <lineage>
        <taxon>Eukaryota</taxon>
        <taxon>Metazoa</taxon>
        <taxon>Ecdysozoa</taxon>
        <taxon>Arthropoda</taxon>
        <taxon>Chelicerata</taxon>
        <taxon>Arachnida</taxon>
        <taxon>Araneae</taxon>
        <taxon>Araneomorphae</taxon>
        <taxon>Entelegynae</taxon>
        <taxon>Araneoidea</taxon>
        <taxon>Araneidae</taxon>
        <taxon>Caerostris</taxon>
    </lineage>
</organism>
<name>A0AAV4VRS1_CAEEX</name>
<dbReference type="EMBL" id="BPLR01015009">
    <property type="protein sequence ID" value="GIY72911.1"/>
    <property type="molecule type" value="Genomic_DNA"/>
</dbReference>
<evidence type="ECO:0000313" key="1">
    <source>
        <dbReference type="EMBL" id="GIY72911.1"/>
    </source>
</evidence>
<evidence type="ECO:0000313" key="2">
    <source>
        <dbReference type="Proteomes" id="UP001054945"/>
    </source>
</evidence>
<protein>
    <submittedName>
        <fullName evidence="1">Uncharacterized protein</fullName>
    </submittedName>
</protein>
<proteinExistence type="predicted"/>
<accession>A0AAV4VRS1</accession>
<dbReference type="Proteomes" id="UP001054945">
    <property type="component" value="Unassembled WGS sequence"/>
</dbReference>
<reference evidence="1 2" key="1">
    <citation type="submission" date="2021-06" db="EMBL/GenBank/DDBJ databases">
        <title>Caerostris extrusa draft genome.</title>
        <authorList>
            <person name="Kono N."/>
            <person name="Arakawa K."/>
        </authorList>
    </citation>
    <scope>NUCLEOTIDE SEQUENCE [LARGE SCALE GENOMIC DNA]</scope>
</reference>
<sequence length="112" mass="12468">MCLKAYLSVFISGRDEVGCDDLRVDGVGRVRGAYSTTVLSQGEGFETDNASFFQGLVSRLSEFALFVGRVSLNSSRAFDQEPINQKRTSVAHRWIFHKGGMHLVLISILKIR</sequence>
<gene>
    <name evidence="1" type="ORF">CEXT_177501</name>
</gene>